<evidence type="ECO:0000256" key="1">
    <source>
        <dbReference type="ARBA" id="ARBA00004167"/>
    </source>
</evidence>
<evidence type="ECO:0000256" key="8">
    <source>
        <dbReference type="ARBA" id="ARBA00023136"/>
    </source>
</evidence>
<dbReference type="Gene3D" id="1.10.510.10">
    <property type="entry name" value="Transferase(Phosphotransferase) domain 1"/>
    <property type="match status" value="1"/>
</dbReference>
<comment type="subcellular location">
    <subcellularLocation>
        <location evidence="1">Membrane</location>
        <topology evidence="1">Single-pass membrane protein</topology>
    </subcellularLocation>
</comment>
<reference evidence="15" key="1">
    <citation type="submission" date="2018-04" db="EMBL/GenBank/DDBJ databases">
        <title>Genome-wide analysis of LRR-RLK.</title>
        <authorList>
            <person name="Liu M."/>
        </authorList>
    </citation>
    <scope>NUCLEOTIDE SEQUENCE</scope>
</reference>
<feature type="transmembrane region" description="Helical" evidence="12">
    <location>
        <begin position="241"/>
        <end position="265"/>
    </location>
</feature>
<evidence type="ECO:0000259" key="14">
    <source>
        <dbReference type="PROSITE" id="PS50011"/>
    </source>
</evidence>
<evidence type="ECO:0000256" key="6">
    <source>
        <dbReference type="ARBA" id="ARBA00022737"/>
    </source>
</evidence>
<dbReference type="FunFam" id="3.80.10.10:FF:000041">
    <property type="entry name" value="LRR receptor-like serine/threonine-protein kinase ERECTA"/>
    <property type="match status" value="1"/>
</dbReference>
<dbReference type="InterPro" id="IPR011009">
    <property type="entry name" value="Kinase-like_dom_sf"/>
</dbReference>
<dbReference type="AlphaFoldDB" id="A0A410N680"/>
<dbReference type="InterPro" id="IPR032675">
    <property type="entry name" value="LRR_dom_sf"/>
</dbReference>
<keyword evidence="9 15" id="KW-0675">Receptor</keyword>
<dbReference type="EMBL" id="MH176275">
    <property type="protein sequence ID" value="QAS62457.1"/>
    <property type="molecule type" value="mRNA"/>
</dbReference>
<keyword evidence="7 12" id="KW-1133">Transmembrane helix</keyword>
<dbReference type="GO" id="GO:0005524">
    <property type="term" value="F:ATP binding"/>
    <property type="evidence" value="ECO:0007669"/>
    <property type="project" value="InterPro"/>
</dbReference>
<dbReference type="GO" id="GO:0004672">
    <property type="term" value="F:protein kinase activity"/>
    <property type="evidence" value="ECO:0007669"/>
    <property type="project" value="InterPro"/>
</dbReference>
<evidence type="ECO:0000256" key="12">
    <source>
        <dbReference type="SAM" id="Phobius"/>
    </source>
</evidence>
<dbReference type="InterPro" id="IPR013210">
    <property type="entry name" value="LRR_N_plant-typ"/>
</dbReference>
<name>A0A410N680_9MAGN</name>
<keyword evidence="5 13" id="KW-0732">Signal</keyword>
<feature type="region of interest" description="Disordered" evidence="11">
    <location>
        <begin position="277"/>
        <end position="322"/>
    </location>
</feature>
<keyword evidence="15" id="KW-0808">Transferase</keyword>
<keyword evidence="10" id="KW-0325">Glycoprotein</keyword>
<organism evidence="15">
    <name type="scientific">Sedum alfredii</name>
    <dbReference type="NCBI Taxonomy" id="439688"/>
    <lineage>
        <taxon>Eukaryota</taxon>
        <taxon>Viridiplantae</taxon>
        <taxon>Streptophyta</taxon>
        <taxon>Embryophyta</taxon>
        <taxon>Tracheophyta</taxon>
        <taxon>Spermatophyta</taxon>
        <taxon>Magnoliopsida</taxon>
        <taxon>eudicotyledons</taxon>
        <taxon>Gunneridae</taxon>
        <taxon>Pentapetalae</taxon>
        <taxon>Saxifragales</taxon>
        <taxon>Crassulaceae</taxon>
        <taxon>Sedum</taxon>
    </lineage>
</organism>
<keyword evidence="3" id="KW-0433">Leucine-rich repeat</keyword>
<keyword evidence="15" id="KW-0418">Kinase</keyword>
<keyword evidence="2" id="KW-0597">Phosphoprotein</keyword>
<evidence type="ECO:0000256" key="5">
    <source>
        <dbReference type="ARBA" id="ARBA00022729"/>
    </source>
</evidence>
<dbReference type="InterPro" id="IPR001245">
    <property type="entry name" value="Ser-Thr/Tyr_kinase_cat_dom"/>
</dbReference>
<evidence type="ECO:0000256" key="11">
    <source>
        <dbReference type="SAM" id="MobiDB-lite"/>
    </source>
</evidence>
<evidence type="ECO:0000256" key="2">
    <source>
        <dbReference type="ARBA" id="ARBA00022553"/>
    </source>
</evidence>
<keyword evidence="6" id="KW-0677">Repeat</keyword>
<dbReference type="Pfam" id="PF08263">
    <property type="entry name" value="LRRNT_2"/>
    <property type="match status" value="1"/>
</dbReference>
<evidence type="ECO:0000256" key="13">
    <source>
        <dbReference type="SAM" id="SignalP"/>
    </source>
</evidence>
<dbReference type="PANTHER" id="PTHR48007:SF64">
    <property type="entry name" value="POLLEN RECEPTOR-LIKE KINASE 1"/>
    <property type="match status" value="1"/>
</dbReference>
<keyword evidence="4 12" id="KW-0812">Transmembrane</keyword>
<evidence type="ECO:0000313" key="15">
    <source>
        <dbReference type="EMBL" id="QAS62457.1"/>
    </source>
</evidence>
<dbReference type="SUPFAM" id="SSF56112">
    <property type="entry name" value="Protein kinase-like (PK-like)"/>
    <property type="match status" value="1"/>
</dbReference>
<evidence type="ECO:0000256" key="7">
    <source>
        <dbReference type="ARBA" id="ARBA00022989"/>
    </source>
</evidence>
<dbReference type="PROSITE" id="PS50011">
    <property type="entry name" value="PROTEIN_KINASE_DOM"/>
    <property type="match status" value="1"/>
</dbReference>
<dbReference type="InterPro" id="IPR046959">
    <property type="entry name" value="PRK1-6/SRF4-like"/>
</dbReference>
<evidence type="ECO:0000256" key="10">
    <source>
        <dbReference type="ARBA" id="ARBA00023180"/>
    </source>
</evidence>
<dbReference type="Gene3D" id="3.30.200.20">
    <property type="entry name" value="Phosphorylase Kinase, domain 1"/>
    <property type="match status" value="1"/>
</dbReference>
<dbReference type="InterPro" id="IPR000719">
    <property type="entry name" value="Prot_kinase_dom"/>
</dbReference>
<evidence type="ECO:0000256" key="9">
    <source>
        <dbReference type="ARBA" id="ARBA00023170"/>
    </source>
</evidence>
<dbReference type="GO" id="GO:0016020">
    <property type="term" value="C:membrane"/>
    <property type="evidence" value="ECO:0007669"/>
    <property type="project" value="UniProtKB-SubCell"/>
</dbReference>
<dbReference type="Pfam" id="PF07714">
    <property type="entry name" value="PK_Tyr_Ser-Thr"/>
    <property type="match status" value="1"/>
</dbReference>
<dbReference type="FunFam" id="1.10.510.10:FF:000480">
    <property type="entry name" value="Pollen receptor-like kinase 1"/>
    <property type="match status" value="1"/>
</dbReference>
<dbReference type="InterPro" id="IPR001611">
    <property type="entry name" value="Leu-rich_rpt"/>
</dbReference>
<feature type="chain" id="PRO_5019393365" evidence="13">
    <location>
        <begin position="27"/>
        <end position="655"/>
    </location>
</feature>
<evidence type="ECO:0000256" key="3">
    <source>
        <dbReference type="ARBA" id="ARBA00022614"/>
    </source>
</evidence>
<dbReference type="Gene3D" id="3.80.10.10">
    <property type="entry name" value="Ribonuclease Inhibitor"/>
    <property type="match status" value="2"/>
</dbReference>
<dbReference type="SUPFAM" id="SSF52058">
    <property type="entry name" value="L domain-like"/>
    <property type="match status" value="1"/>
</dbReference>
<protein>
    <submittedName>
        <fullName evidence="15">Pollen receptor-like kinase 2</fullName>
    </submittedName>
</protein>
<proteinExistence type="evidence at transcript level"/>
<keyword evidence="8 12" id="KW-0472">Membrane</keyword>
<sequence length="655" mass="72966">MSDIKWTFMVLVALCLMQCVIKPIYADEADVLLKFRTFLTKDAALNSWDKTKNLPCTLKVPNWFGVICADTGDIYGLQLENTALVGIIDIDTLLQLSSLRTLSFANNSFDGPFPDFNKLTALKSLYLTDNKFSGQIPDGGFFGMKYLKKVYLGNNQFTGPLPDSLSLLPKLLEIDVSGNRFSGKIPDFKQEGLIVADFSNNEFEGRIPESLSKLGSNSFSGNGGLCGEPLQTKCKSSSNRLLIAVVAIGVGIILAVVAVFIYFFILRSRRQVARSFKPERIPSQKRPRRQTMGDNKVQSEEHSAGVADSKSYKKKDDNGGSLNFVRDDRERFDLHDLLRASAEVLGSGSFGSSYKANMTNGDTATETTVVVKRFRHMSNLGKDEFCEHMRKLGRVSHPNLLPLTAFYYRREEKLLISDFVKNGSLASHLHSNPLPGKVGMDWPTRLKVIKGVARGLAHLYKEFPNLTLPHGHLKSSNVLLDKNFEPVLSDYALAPVINKSHAHQFMIAYKSPEFSTGDTTTKKTDVWSMGILILELLTGKYPANYLKQGKGVNADLATWVNSVVREEWTGEVFDKDMKGTRNGEGEMLKLLKIGMDCCEWNMEKRLGLEEAVAKIEGLKVRDSDMEEFSSYASEGDVYSSSRAVSEDDFSFSVTH</sequence>
<dbReference type="Pfam" id="PF13855">
    <property type="entry name" value="LRR_8"/>
    <property type="match status" value="1"/>
</dbReference>
<feature type="domain" description="Protein kinase" evidence="14">
    <location>
        <begin position="339"/>
        <end position="618"/>
    </location>
</feature>
<accession>A0A410N680</accession>
<dbReference type="PANTHER" id="PTHR48007">
    <property type="entry name" value="LEUCINE-RICH REPEAT RECEPTOR-LIKE PROTEIN KINASE PXC1"/>
    <property type="match status" value="1"/>
</dbReference>
<evidence type="ECO:0000256" key="4">
    <source>
        <dbReference type="ARBA" id="ARBA00022692"/>
    </source>
</evidence>
<feature type="signal peptide" evidence="13">
    <location>
        <begin position="1"/>
        <end position="26"/>
    </location>
</feature>